<dbReference type="PANTHER" id="PTHR30480">
    <property type="entry name" value="BETA-HEXOSAMINIDASE-RELATED"/>
    <property type="match status" value="1"/>
</dbReference>
<evidence type="ECO:0000313" key="12">
    <source>
        <dbReference type="Proteomes" id="UP000582837"/>
    </source>
</evidence>
<dbReference type="InterPro" id="IPR002772">
    <property type="entry name" value="Glyco_hydro_3_C"/>
</dbReference>
<dbReference type="InterPro" id="IPR036881">
    <property type="entry name" value="Glyco_hydro_3_C_sf"/>
</dbReference>
<feature type="compositionally biased region" description="Polar residues" evidence="7">
    <location>
        <begin position="18"/>
        <end position="29"/>
    </location>
</feature>
<name>A0A841GW90_9BACT</name>
<dbReference type="EC" id="3.2.1.52" evidence="3"/>
<keyword evidence="8" id="KW-0732">Signal</keyword>
<dbReference type="RefSeq" id="WP_170036023.1">
    <property type="nucleotide sequence ID" value="NZ_JABDTL010000002.1"/>
</dbReference>
<gene>
    <name evidence="11" type="ORF">HNQ61_001470</name>
</gene>
<dbReference type="InterPro" id="IPR036962">
    <property type="entry name" value="Glyco_hydro_3_N_sf"/>
</dbReference>
<dbReference type="InterPro" id="IPR001764">
    <property type="entry name" value="Glyco_hydro_3_N"/>
</dbReference>
<dbReference type="Gene3D" id="3.20.20.300">
    <property type="entry name" value="Glycoside hydrolase, family 3, N-terminal domain"/>
    <property type="match status" value="1"/>
</dbReference>
<feature type="region of interest" description="Disordered" evidence="7">
    <location>
        <begin position="18"/>
        <end position="44"/>
    </location>
</feature>
<evidence type="ECO:0000313" key="11">
    <source>
        <dbReference type="EMBL" id="MBB6069853.1"/>
    </source>
</evidence>
<feature type="compositionally biased region" description="Low complexity" evidence="7">
    <location>
        <begin position="30"/>
        <end position="44"/>
    </location>
</feature>
<evidence type="ECO:0000256" key="5">
    <source>
        <dbReference type="ARBA" id="ARBA00023295"/>
    </source>
</evidence>
<dbReference type="EMBL" id="JACHIA010000003">
    <property type="protein sequence ID" value="MBB6069853.1"/>
    <property type="molecule type" value="Genomic_DNA"/>
</dbReference>
<comment type="caution">
    <text evidence="11">The sequence shown here is derived from an EMBL/GenBank/DDBJ whole genome shotgun (WGS) entry which is preliminary data.</text>
</comment>
<dbReference type="SUPFAM" id="SSF52279">
    <property type="entry name" value="Beta-D-glucan exohydrolase, C-terminal domain"/>
    <property type="match status" value="1"/>
</dbReference>
<dbReference type="Gene3D" id="3.40.50.1700">
    <property type="entry name" value="Glycoside hydrolase family 3 C-terminal domain"/>
    <property type="match status" value="1"/>
</dbReference>
<dbReference type="InterPro" id="IPR017853">
    <property type="entry name" value="GH"/>
</dbReference>
<accession>A0A841GW90</accession>
<dbReference type="InterPro" id="IPR019800">
    <property type="entry name" value="Glyco_hydro_3_AS"/>
</dbReference>
<comment type="catalytic activity">
    <reaction evidence="1">
        <text>Hydrolysis of terminal non-reducing N-acetyl-D-hexosamine residues in N-acetyl-beta-D-hexosaminides.</text>
        <dbReference type="EC" id="3.2.1.52"/>
    </reaction>
</comment>
<evidence type="ECO:0000256" key="8">
    <source>
        <dbReference type="SAM" id="SignalP"/>
    </source>
</evidence>
<feature type="domain" description="Glycoside hydrolase family 3 C-terminal" evidence="10">
    <location>
        <begin position="417"/>
        <end position="588"/>
    </location>
</feature>
<evidence type="ECO:0000256" key="7">
    <source>
        <dbReference type="SAM" id="MobiDB-lite"/>
    </source>
</evidence>
<dbReference type="GO" id="GO:0009254">
    <property type="term" value="P:peptidoglycan turnover"/>
    <property type="evidence" value="ECO:0007669"/>
    <property type="project" value="TreeGrafter"/>
</dbReference>
<evidence type="ECO:0000259" key="9">
    <source>
        <dbReference type="Pfam" id="PF00933"/>
    </source>
</evidence>
<dbReference type="PROSITE" id="PS51257">
    <property type="entry name" value="PROKAR_LIPOPROTEIN"/>
    <property type="match status" value="1"/>
</dbReference>
<evidence type="ECO:0000256" key="1">
    <source>
        <dbReference type="ARBA" id="ARBA00001231"/>
    </source>
</evidence>
<sequence>MRRFSGWMAVVGMVACSSPGSGAQTVQTDSAPSPRRVPAAAASPAVAPLQTDAAGRAWVDSTLARLTLRQKVAQLVFPWVSGRGPDADAPEMQRMLVSVSRDEVGGFIISTGSPAATAAKLNAAQARAALPLLIVSDLETGPGVRLTPGGTRMPPAMAFGAAGDTALAREAGRITGLEARAVGIQMTLGPILDVNGNPRNPIINVRSFGEAPDAVARLSSAWVAGARQGGLLTVGKHYPGHGDTHADSHVGLASIDADMARLQRVELVPFRAAIHAGMDGVLAGHIAALGVEGPNAPPASQSPRLVQQLLRGEMNFRGIVFTDALNMQGATQGISVTEASIRSLLAGADALLQPPEHARVISGIVAAVEAGRIPRARIDEAARRVLTAKAAAGLHRSARVDPAAVEAATGARANVAVADSVAAKSITLVRDRGGLIPVARGARVLHVTYTSRATGPAGSVLQRALAAGTAGSEHVRVGASTPVSTFTSLTARAAEADIVIVSVAVVPVQYQGLGLAGGFGAWVQSLAASGRKVIVVSLGSPYLLDAFPAVPAYMLAWDVGQSAEGAAARALLGTAGTPGHLPVSLPPHHRIGEGIVRPR</sequence>
<dbReference type="InterPro" id="IPR050226">
    <property type="entry name" value="NagZ_Beta-hexosaminidase"/>
</dbReference>
<evidence type="ECO:0000259" key="10">
    <source>
        <dbReference type="Pfam" id="PF01915"/>
    </source>
</evidence>
<protein>
    <recommendedName>
        <fullName evidence="3">beta-N-acetylhexosaminidase</fullName>
        <ecNumber evidence="3">3.2.1.52</ecNumber>
    </recommendedName>
</protein>
<evidence type="ECO:0000256" key="3">
    <source>
        <dbReference type="ARBA" id="ARBA00012663"/>
    </source>
</evidence>
<feature type="chain" id="PRO_5032520695" description="beta-N-acetylhexosaminidase" evidence="8">
    <location>
        <begin position="24"/>
        <end position="599"/>
    </location>
</feature>
<dbReference type="AlphaFoldDB" id="A0A841GW90"/>
<feature type="signal peptide" evidence="8">
    <location>
        <begin position="1"/>
        <end position="23"/>
    </location>
</feature>
<comment type="similarity">
    <text evidence="2 6">Belongs to the glycosyl hydrolase 3 family.</text>
</comment>
<keyword evidence="4 6" id="KW-0378">Hydrolase</keyword>
<keyword evidence="5 6" id="KW-0326">Glycosidase</keyword>
<evidence type="ECO:0000256" key="2">
    <source>
        <dbReference type="ARBA" id="ARBA00005336"/>
    </source>
</evidence>
<dbReference type="GO" id="GO:0004563">
    <property type="term" value="F:beta-N-acetylhexosaminidase activity"/>
    <property type="evidence" value="ECO:0007669"/>
    <property type="project" value="UniProtKB-EC"/>
</dbReference>
<dbReference type="GO" id="GO:0005975">
    <property type="term" value="P:carbohydrate metabolic process"/>
    <property type="evidence" value="ECO:0007669"/>
    <property type="project" value="InterPro"/>
</dbReference>
<feature type="domain" description="Glycoside hydrolase family 3 N-terminal" evidence="9">
    <location>
        <begin position="67"/>
        <end position="387"/>
    </location>
</feature>
<dbReference type="Pfam" id="PF00933">
    <property type="entry name" value="Glyco_hydro_3"/>
    <property type="match status" value="1"/>
</dbReference>
<dbReference type="PANTHER" id="PTHR30480:SF13">
    <property type="entry name" value="BETA-HEXOSAMINIDASE"/>
    <property type="match status" value="1"/>
</dbReference>
<reference evidence="11 12" key="1">
    <citation type="submission" date="2020-08" db="EMBL/GenBank/DDBJ databases">
        <title>Genomic Encyclopedia of Type Strains, Phase IV (KMG-IV): sequencing the most valuable type-strain genomes for metagenomic binning, comparative biology and taxonomic classification.</title>
        <authorList>
            <person name="Goeker M."/>
        </authorList>
    </citation>
    <scope>NUCLEOTIDE SEQUENCE [LARGE SCALE GENOMIC DNA]</scope>
    <source>
        <strain evidence="11 12">DSM 29007</strain>
    </source>
</reference>
<evidence type="ECO:0000256" key="6">
    <source>
        <dbReference type="RuleBase" id="RU361161"/>
    </source>
</evidence>
<dbReference type="SUPFAM" id="SSF51445">
    <property type="entry name" value="(Trans)glycosidases"/>
    <property type="match status" value="1"/>
</dbReference>
<dbReference type="Pfam" id="PF01915">
    <property type="entry name" value="Glyco_hydro_3_C"/>
    <property type="match status" value="1"/>
</dbReference>
<evidence type="ECO:0000256" key="4">
    <source>
        <dbReference type="ARBA" id="ARBA00022801"/>
    </source>
</evidence>
<proteinExistence type="inferred from homology"/>
<dbReference type="Proteomes" id="UP000582837">
    <property type="component" value="Unassembled WGS sequence"/>
</dbReference>
<dbReference type="PROSITE" id="PS00775">
    <property type="entry name" value="GLYCOSYL_HYDROL_F3"/>
    <property type="match status" value="1"/>
</dbReference>
<organism evidence="11 12">
    <name type="scientific">Longimicrobium terrae</name>
    <dbReference type="NCBI Taxonomy" id="1639882"/>
    <lineage>
        <taxon>Bacteria</taxon>
        <taxon>Pseudomonadati</taxon>
        <taxon>Gemmatimonadota</taxon>
        <taxon>Longimicrobiia</taxon>
        <taxon>Longimicrobiales</taxon>
        <taxon>Longimicrobiaceae</taxon>
        <taxon>Longimicrobium</taxon>
    </lineage>
</organism>
<keyword evidence="12" id="KW-1185">Reference proteome</keyword>